<dbReference type="Pfam" id="PF01544">
    <property type="entry name" value="CorA"/>
    <property type="match status" value="1"/>
</dbReference>
<dbReference type="SUPFAM" id="SSF143865">
    <property type="entry name" value="CorA soluble domain-like"/>
    <property type="match status" value="2"/>
</dbReference>
<dbReference type="Gene3D" id="1.20.58.340">
    <property type="entry name" value="Magnesium transport protein CorA, transmembrane region"/>
    <property type="match status" value="2"/>
</dbReference>
<keyword evidence="8" id="KW-0406">Ion transport</keyword>
<dbReference type="InParanoid" id="D7G9B2"/>
<dbReference type="InterPro" id="IPR002048">
    <property type="entry name" value="EF_hand_dom"/>
</dbReference>
<name>D7G9B2_ECTSI</name>
<dbReference type="EMBL" id="FN649212">
    <property type="protein sequence ID" value="CBJ28255.1"/>
    <property type="molecule type" value="Genomic_DNA"/>
</dbReference>
<evidence type="ECO:0000256" key="10">
    <source>
        <dbReference type="ARBA" id="ARBA00034269"/>
    </source>
</evidence>
<dbReference type="GO" id="GO:0005886">
    <property type="term" value="C:plasma membrane"/>
    <property type="evidence" value="ECO:0007669"/>
    <property type="project" value="UniProtKB-SubCell"/>
</dbReference>
<dbReference type="PANTHER" id="PTHR46494:SF1">
    <property type="entry name" value="CORA FAMILY METAL ION TRANSPORTER (EUROFUNG)"/>
    <property type="match status" value="1"/>
</dbReference>
<feature type="compositionally biased region" description="Low complexity" evidence="12">
    <location>
        <begin position="32"/>
        <end position="41"/>
    </location>
</feature>
<keyword evidence="16" id="KW-1185">Reference proteome</keyword>
<dbReference type="GO" id="GO:0050897">
    <property type="term" value="F:cobalt ion binding"/>
    <property type="evidence" value="ECO:0007669"/>
    <property type="project" value="TreeGrafter"/>
</dbReference>
<feature type="region of interest" description="Disordered" evidence="12">
    <location>
        <begin position="273"/>
        <end position="322"/>
    </location>
</feature>
<organism evidence="15 16">
    <name type="scientific">Ectocarpus siliculosus</name>
    <name type="common">Brown alga</name>
    <name type="synonym">Conferva siliculosa</name>
    <dbReference type="NCBI Taxonomy" id="2880"/>
    <lineage>
        <taxon>Eukaryota</taxon>
        <taxon>Sar</taxon>
        <taxon>Stramenopiles</taxon>
        <taxon>Ochrophyta</taxon>
        <taxon>PX clade</taxon>
        <taxon>Phaeophyceae</taxon>
        <taxon>Ectocarpales</taxon>
        <taxon>Ectocarpaceae</taxon>
        <taxon>Ectocarpus</taxon>
    </lineage>
</organism>
<keyword evidence="9 13" id="KW-0472">Membrane</keyword>
<feature type="transmembrane region" description="Helical" evidence="13">
    <location>
        <begin position="629"/>
        <end position="652"/>
    </location>
</feature>
<dbReference type="InterPro" id="IPR045863">
    <property type="entry name" value="CorA_TM1_TM2"/>
</dbReference>
<comment type="subcellular location">
    <subcellularLocation>
        <location evidence="1">Cell membrane</location>
        <topology evidence="1">Multi-pass membrane protein</topology>
    </subcellularLocation>
</comment>
<dbReference type="GO" id="GO:0015095">
    <property type="term" value="F:magnesium ion transmembrane transporter activity"/>
    <property type="evidence" value="ECO:0007669"/>
    <property type="project" value="TreeGrafter"/>
</dbReference>
<evidence type="ECO:0000256" key="1">
    <source>
        <dbReference type="ARBA" id="ARBA00004651"/>
    </source>
</evidence>
<dbReference type="AlphaFoldDB" id="D7G9B2"/>
<comment type="catalytic activity">
    <reaction evidence="10">
        <text>Mg(2+)(in) = Mg(2+)(out)</text>
        <dbReference type="Rhea" id="RHEA:29827"/>
        <dbReference type="ChEBI" id="CHEBI:18420"/>
    </reaction>
</comment>
<dbReference type="InterPro" id="IPR002523">
    <property type="entry name" value="MgTranspt_CorA/ZnTranspt_ZntB"/>
</dbReference>
<gene>
    <name evidence="15" type="ORF">Esi_0097_0037</name>
</gene>
<evidence type="ECO:0000256" key="7">
    <source>
        <dbReference type="ARBA" id="ARBA00022989"/>
    </source>
</evidence>
<protein>
    <submittedName>
        <fullName evidence="15">Magnesium and cobalt transport protein CorA</fullName>
    </submittedName>
</protein>
<dbReference type="SUPFAM" id="SSF47473">
    <property type="entry name" value="EF-hand"/>
    <property type="match status" value="1"/>
</dbReference>
<feature type="compositionally biased region" description="Low complexity" evidence="12">
    <location>
        <begin position="301"/>
        <end position="322"/>
    </location>
</feature>
<dbReference type="Proteomes" id="UP000002630">
    <property type="component" value="Linkage Group LG09"/>
</dbReference>
<keyword evidence="6" id="KW-0460">Magnesium</keyword>
<reference evidence="15 16" key="1">
    <citation type="journal article" date="2010" name="Nature">
        <title>The Ectocarpus genome and the independent evolution of multicellularity in brown algae.</title>
        <authorList>
            <person name="Cock J.M."/>
            <person name="Sterck L."/>
            <person name="Rouze P."/>
            <person name="Scornet D."/>
            <person name="Allen A.E."/>
            <person name="Amoutzias G."/>
            <person name="Anthouard V."/>
            <person name="Artiguenave F."/>
            <person name="Aury J.M."/>
            <person name="Badger J.H."/>
            <person name="Beszteri B."/>
            <person name="Billiau K."/>
            <person name="Bonnet E."/>
            <person name="Bothwell J.H."/>
            <person name="Bowler C."/>
            <person name="Boyen C."/>
            <person name="Brownlee C."/>
            <person name="Carrano C.J."/>
            <person name="Charrier B."/>
            <person name="Cho G.Y."/>
            <person name="Coelho S.M."/>
            <person name="Collen J."/>
            <person name="Corre E."/>
            <person name="Da Silva C."/>
            <person name="Delage L."/>
            <person name="Delaroque N."/>
            <person name="Dittami S.M."/>
            <person name="Doulbeau S."/>
            <person name="Elias M."/>
            <person name="Farnham G."/>
            <person name="Gachon C.M."/>
            <person name="Gschloessl B."/>
            <person name="Heesch S."/>
            <person name="Jabbari K."/>
            <person name="Jubin C."/>
            <person name="Kawai H."/>
            <person name="Kimura K."/>
            <person name="Kloareg B."/>
            <person name="Kupper F.C."/>
            <person name="Lang D."/>
            <person name="Le Bail A."/>
            <person name="Leblanc C."/>
            <person name="Lerouge P."/>
            <person name="Lohr M."/>
            <person name="Lopez P.J."/>
            <person name="Martens C."/>
            <person name="Maumus F."/>
            <person name="Michel G."/>
            <person name="Miranda-Saavedra D."/>
            <person name="Morales J."/>
            <person name="Moreau H."/>
            <person name="Motomura T."/>
            <person name="Nagasato C."/>
            <person name="Napoli C.A."/>
            <person name="Nelson D.R."/>
            <person name="Nyvall-Collen P."/>
            <person name="Peters A.F."/>
            <person name="Pommier C."/>
            <person name="Potin P."/>
            <person name="Poulain J."/>
            <person name="Quesneville H."/>
            <person name="Read B."/>
            <person name="Rensing S.A."/>
            <person name="Ritter A."/>
            <person name="Rousvoal S."/>
            <person name="Samanta M."/>
            <person name="Samson G."/>
            <person name="Schroeder D.C."/>
            <person name="Segurens B."/>
            <person name="Strittmatter M."/>
            <person name="Tonon T."/>
            <person name="Tregear J.W."/>
            <person name="Valentin K."/>
            <person name="von Dassow P."/>
            <person name="Yamagishi T."/>
            <person name="Van de Peer Y."/>
            <person name="Wincker P."/>
        </authorList>
    </citation>
    <scope>NUCLEOTIDE SEQUENCE [LARGE SCALE GENOMIC DNA]</scope>
    <source>
        <strain evidence="16">Ec32 / CCAP1310/4</strain>
    </source>
</reference>
<evidence type="ECO:0000256" key="13">
    <source>
        <dbReference type="SAM" id="Phobius"/>
    </source>
</evidence>
<dbReference type="SMART" id="SM00054">
    <property type="entry name" value="EFh"/>
    <property type="match status" value="1"/>
</dbReference>
<feature type="compositionally biased region" description="Gly residues" evidence="12">
    <location>
        <begin position="42"/>
        <end position="51"/>
    </location>
</feature>
<dbReference type="GO" id="GO:0015087">
    <property type="term" value="F:cobalt ion transmembrane transporter activity"/>
    <property type="evidence" value="ECO:0007669"/>
    <property type="project" value="TreeGrafter"/>
</dbReference>
<dbReference type="PANTHER" id="PTHR46494">
    <property type="entry name" value="CORA FAMILY METAL ION TRANSPORTER (EUROFUNG)"/>
    <property type="match status" value="1"/>
</dbReference>
<feature type="compositionally biased region" description="Polar residues" evidence="12">
    <location>
        <begin position="279"/>
        <end position="294"/>
    </location>
</feature>
<evidence type="ECO:0000256" key="2">
    <source>
        <dbReference type="ARBA" id="ARBA00009765"/>
    </source>
</evidence>
<proteinExistence type="inferred from homology"/>
<feature type="transmembrane region" description="Helical" evidence="13">
    <location>
        <begin position="664"/>
        <end position="684"/>
    </location>
</feature>
<evidence type="ECO:0000256" key="4">
    <source>
        <dbReference type="ARBA" id="ARBA00022475"/>
    </source>
</evidence>
<keyword evidence="7 13" id="KW-1133">Transmembrane helix</keyword>
<evidence type="ECO:0000313" key="15">
    <source>
        <dbReference type="EMBL" id="CBJ28255.1"/>
    </source>
</evidence>
<evidence type="ECO:0000256" key="3">
    <source>
        <dbReference type="ARBA" id="ARBA00022448"/>
    </source>
</evidence>
<dbReference type="Gene3D" id="1.10.238.10">
    <property type="entry name" value="EF-hand"/>
    <property type="match status" value="1"/>
</dbReference>
<dbReference type="OrthoDB" id="165352at2759"/>
<evidence type="ECO:0000259" key="14">
    <source>
        <dbReference type="PROSITE" id="PS50222"/>
    </source>
</evidence>
<feature type="region of interest" description="Disordered" evidence="12">
    <location>
        <begin position="351"/>
        <end position="433"/>
    </location>
</feature>
<dbReference type="PROSITE" id="PS50222">
    <property type="entry name" value="EF_HAND_2"/>
    <property type="match status" value="1"/>
</dbReference>
<evidence type="ECO:0000313" key="16">
    <source>
        <dbReference type="Proteomes" id="UP000002630"/>
    </source>
</evidence>
<accession>D7G9B2</accession>
<evidence type="ECO:0000256" key="12">
    <source>
        <dbReference type="SAM" id="MobiDB-lite"/>
    </source>
</evidence>
<feature type="domain" description="EF-hand" evidence="14">
    <location>
        <begin position="89"/>
        <end position="124"/>
    </location>
</feature>
<dbReference type="InterPro" id="IPR011992">
    <property type="entry name" value="EF-hand-dom_pair"/>
</dbReference>
<evidence type="ECO:0000256" key="6">
    <source>
        <dbReference type="ARBA" id="ARBA00022842"/>
    </source>
</evidence>
<dbReference type="FunFam" id="1.20.58.340:FF:000004">
    <property type="entry name" value="Magnesium transport protein CorA"/>
    <property type="match status" value="1"/>
</dbReference>
<dbReference type="EMBL" id="FN649734">
    <property type="protein sequence ID" value="CBJ28255.1"/>
    <property type="molecule type" value="Genomic_DNA"/>
</dbReference>
<dbReference type="SUPFAM" id="SSF144083">
    <property type="entry name" value="Magnesium transport protein CorA, transmembrane region"/>
    <property type="match status" value="1"/>
</dbReference>
<dbReference type="GO" id="GO:0005509">
    <property type="term" value="F:calcium ion binding"/>
    <property type="evidence" value="ECO:0007669"/>
    <property type="project" value="InterPro"/>
</dbReference>
<dbReference type="InterPro" id="IPR045861">
    <property type="entry name" value="CorA_cytoplasmic_dom"/>
</dbReference>
<evidence type="ECO:0000256" key="5">
    <source>
        <dbReference type="ARBA" id="ARBA00022692"/>
    </source>
</evidence>
<keyword evidence="5 13" id="KW-0812">Transmembrane</keyword>
<comment type="function">
    <text evidence="11">Mediates influx of magnesium ions. Alternates between open and closed states. Activated by low cytoplasmic Mg(2+) levels. Inactive when cytoplasmic Mg(2+) levels are high.</text>
</comment>
<evidence type="ECO:0000256" key="8">
    <source>
        <dbReference type="ARBA" id="ARBA00023065"/>
    </source>
</evidence>
<dbReference type="Gene3D" id="3.30.460.20">
    <property type="entry name" value="CorA soluble domain-like"/>
    <property type="match status" value="1"/>
</dbReference>
<comment type="similarity">
    <text evidence="2">Belongs to the CorA metal ion transporter (MIT) (TC 1.A.35) family.</text>
</comment>
<sequence length="690" mass="75023">MTGGEGAPQRIPPSLWDIWRKRRGTGSFDGALGRQSSDDSGGSSGSYGRAGLGFDPGSSVGGAGGGGGASPGKVPELVRVALFDPDYDTSRQHLVKLFDALDTNGSGTITYEAMRMGLANLGTYSDVNYLMQRAEMDKTKEISLDGFVDIVQDYAEKVFAANQEVPVSCFCYDYSPEEVAFRWVKTGDPNPPSPSVSLRRLMAERDDQKGDVRWVCVTGSDPSLVIHMANRFGIHPLQVEDCLNPRERLKVDAFQATPVKPSRIPSATYKFQAPAKGTKGSTNDEPTVSTTMGGSTEVPMPASTSPAVATAPPTTTTTTTATETVDSAAEAAAELEASAAMRNELLPSSTSMLSGAADQSEGAPPRHPPARPEAGRVSPVKIANLSHGADPDTGGNVAGAGSAARGEIGAGSGDGGDVPTLTPNDDGDDPGAPAEEILHVVLGRISLREPTLGRPSNFEREQVSVFLVGDHTVLFIEPTRSKVSDQISNRIYYAGSKLRLNNARYLVYSLMDSIVDDVFPIMQQFQAWLVQLQEQLHSEDAGPSLDIVRAIQQISRDMHMITFYLRPMKVVAAQLITDLPGNDADLKRHLEDLRDHLLMLEEQALRMSTWSRSLNKDWVNEQQHRMNQVVYILTMVTSAFMPAQFLTGVFGMNFKFMPELNWRYSYASFWVLVALLAFSSYTVYKRHKWL</sequence>
<dbReference type="STRING" id="2880.D7G9B2"/>
<evidence type="ECO:0000256" key="11">
    <source>
        <dbReference type="ARBA" id="ARBA00045497"/>
    </source>
</evidence>
<dbReference type="CDD" id="cd12822">
    <property type="entry name" value="TmCorA-like"/>
    <property type="match status" value="1"/>
</dbReference>
<feature type="region of interest" description="Disordered" evidence="12">
    <location>
        <begin position="26"/>
        <end position="53"/>
    </location>
</feature>
<dbReference type="eggNOG" id="ENOG502R8TN">
    <property type="taxonomic scope" value="Eukaryota"/>
</dbReference>
<keyword evidence="4" id="KW-1003">Cell membrane</keyword>
<dbReference type="GO" id="GO:0000287">
    <property type="term" value="F:magnesium ion binding"/>
    <property type="evidence" value="ECO:0007669"/>
    <property type="project" value="TreeGrafter"/>
</dbReference>
<keyword evidence="3" id="KW-0813">Transport</keyword>
<evidence type="ECO:0000256" key="9">
    <source>
        <dbReference type="ARBA" id="ARBA00023136"/>
    </source>
</evidence>